<dbReference type="EMBL" id="JAFREL020000004">
    <property type="protein sequence ID" value="MEO1772527.1"/>
    <property type="molecule type" value="Genomic_DNA"/>
</dbReference>
<evidence type="ECO:0000313" key="2">
    <source>
        <dbReference type="EMBL" id="MEO1772971.1"/>
    </source>
</evidence>
<name>A0ABV0EWD4_9ENTE</name>
<comment type="caution">
    <text evidence="2">The sequence shown here is derived from an EMBL/GenBank/DDBJ whole genome shotgun (WGS) entry which is preliminary data.</text>
</comment>
<gene>
    <name evidence="1" type="ORF">JZO67_004509</name>
    <name evidence="2" type="ORF">JZO67_004954</name>
</gene>
<keyword evidence="3" id="KW-1185">Reference proteome</keyword>
<dbReference type="RefSeq" id="WP_207702685.1">
    <property type="nucleotide sequence ID" value="NZ_JAFREL020000004.1"/>
</dbReference>
<sequence length="148" mass="17588">MQAIFKLYREGFSQSVEVGELFDYKDESYVLTHILEMKRLYSKSSRIEVEGIAQKIDSQSDYSKYEPTSLFERKYIKCEFTNENPLYRVGDPFVFKGVCGQVECIESIRYEFVDMVIKYRARLFRPWSKAEMDQAVKNYRMSKFKVIG</sequence>
<evidence type="ECO:0000313" key="3">
    <source>
        <dbReference type="Proteomes" id="UP000664357"/>
    </source>
</evidence>
<dbReference type="Proteomes" id="UP000664357">
    <property type="component" value="Unassembled WGS sequence"/>
</dbReference>
<accession>A0ABV0EWD4</accession>
<dbReference type="EMBL" id="JAFREL020000006">
    <property type="protein sequence ID" value="MEO1772971.1"/>
    <property type="molecule type" value="Genomic_DNA"/>
</dbReference>
<reference evidence="2 3" key="1">
    <citation type="submission" date="2021-03" db="EMBL/GenBank/DDBJ databases">
        <authorList>
            <person name="Gilmore M.S."/>
            <person name="Schwartzman J."/>
            <person name="Van Tyne D."/>
            <person name="Martin M."/>
            <person name="Earl A.M."/>
            <person name="Manson A.L."/>
            <person name="Straub T."/>
            <person name="Salamzade R."/>
            <person name="Saavedra J."/>
            <person name="Lebreton F."/>
            <person name="Prichula J."/>
            <person name="Schaufler K."/>
            <person name="Gaca A."/>
            <person name="Sgardioli B."/>
            <person name="Wagenaar J."/>
            <person name="Strong T."/>
        </authorList>
    </citation>
    <scope>NUCLEOTIDE SEQUENCE [LARGE SCALE GENOMIC DNA]</scope>
    <source>
        <strain evidence="2 3">665A</strain>
    </source>
</reference>
<evidence type="ECO:0000313" key="1">
    <source>
        <dbReference type="EMBL" id="MEO1772527.1"/>
    </source>
</evidence>
<reference evidence="2 3" key="2">
    <citation type="submission" date="2024-02" db="EMBL/GenBank/DDBJ databases">
        <title>The Genome Sequence of Enterococcus sp. DIV0159.</title>
        <authorList>
            <person name="Earl A."/>
            <person name="Manson A."/>
            <person name="Gilmore M."/>
            <person name="Sanders J."/>
            <person name="Shea T."/>
            <person name="Howe W."/>
            <person name="Livny J."/>
            <person name="Cuomo C."/>
            <person name="Neafsey D."/>
            <person name="Birren B."/>
        </authorList>
    </citation>
    <scope>NUCLEOTIDE SEQUENCE [LARGE SCALE GENOMIC DNA]</scope>
    <source>
        <strain evidence="2 3">665A</strain>
    </source>
</reference>
<protein>
    <submittedName>
        <fullName evidence="2">Uncharacterized protein</fullName>
    </submittedName>
</protein>
<proteinExistence type="predicted"/>
<organism evidence="2 3">
    <name type="scientific">Candidatus Enterococcus ferrettii</name>
    <dbReference type="NCBI Taxonomy" id="2815324"/>
    <lineage>
        <taxon>Bacteria</taxon>
        <taxon>Bacillati</taxon>
        <taxon>Bacillota</taxon>
        <taxon>Bacilli</taxon>
        <taxon>Lactobacillales</taxon>
        <taxon>Enterococcaceae</taxon>
        <taxon>Enterococcus</taxon>
    </lineage>
</organism>